<keyword evidence="1 2" id="KW-0732">Signal</keyword>
<dbReference type="RefSeq" id="WP_378484491.1">
    <property type="nucleotide sequence ID" value="NZ_JBHUFB010000009.1"/>
</dbReference>
<keyword evidence="5" id="KW-1185">Reference proteome</keyword>
<evidence type="ECO:0000256" key="2">
    <source>
        <dbReference type="SAM" id="SignalP"/>
    </source>
</evidence>
<dbReference type="PANTHER" id="PTHR30290">
    <property type="entry name" value="PERIPLASMIC BINDING COMPONENT OF ABC TRANSPORTER"/>
    <property type="match status" value="1"/>
</dbReference>
<reference evidence="5" key="1">
    <citation type="journal article" date="2019" name="Int. J. Syst. Evol. Microbiol.">
        <title>The Global Catalogue of Microorganisms (GCM) 10K type strain sequencing project: providing services to taxonomists for standard genome sequencing and annotation.</title>
        <authorList>
            <consortium name="The Broad Institute Genomics Platform"/>
            <consortium name="The Broad Institute Genome Sequencing Center for Infectious Disease"/>
            <person name="Wu L."/>
            <person name="Ma J."/>
        </authorList>
    </citation>
    <scope>NUCLEOTIDE SEQUENCE [LARGE SCALE GENOMIC DNA]</scope>
    <source>
        <strain evidence="5">DT72</strain>
    </source>
</reference>
<dbReference type="InterPro" id="IPR030678">
    <property type="entry name" value="Peptide/Ni-bd"/>
</dbReference>
<evidence type="ECO:0000259" key="3">
    <source>
        <dbReference type="Pfam" id="PF00496"/>
    </source>
</evidence>
<feature type="domain" description="Solute-binding protein family 5" evidence="3">
    <location>
        <begin position="87"/>
        <end position="440"/>
    </location>
</feature>
<comment type="caution">
    <text evidence="4">The sequence shown here is derived from an EMBL/GenBank/DDBJ whole genome shotgun (WGS) entry which is preliminary data.</text>
</comment>
<dbReference type="Pfam" id="PF00496">
    <property type="entry name" value="SBP_bac_5"/>
    <property type="match status" value="1"/>
</dbReference>
<dbReference type="Gene3D" id="3.40.190.10">
    <property type="entry name" value="Periplasmic binding protein-like II"/>
    <property type="match status" value="1"/>
</dbReference>
<dbReference type="EMBL" id="JBHUFB010000009">
    <property type="protein sequence ID" value="MFD1811954.1"/>
    <property type="molecule type" value="Genomic_DNA"/>
</dbReference>
<dbReference type="InterPro" id="IPR000914">
    <property type="entry name" value="SBP_5_dom"/>
</dbReference>
<proteinExistence type="predicted"/>
<dbReference type="InterPro" id="IPR039424">
    <property type="entry name" value="SBP_5"/>
</dbReference>
<dbReference type="PANTHER" id="PTHR30290:SF38">
    <property type="entry name" value="D,D-DIPEPTIDE-BINDING PERIPLASMIC PROTEIN DDPA-RELATED"/>
    <property type="match status" value="1"/>
</dbReference>
<protein>
    <submittedName>
        <fullName evidence="4">ABC transporter substrate-binding protein</fullName>
    </submittedName>
</protein>
<dbReference type="PIRSF" id="PIRSF002741">
    <property type="entry name" value="MppA"/>
    <property type="match status" value="1"/>
</dbReference>
<evidence type="ECO:0000313" key="5">
    <source>
        <dbReference type="Proteomes" id="UP001597286"/>
    </source>
</evidence>
<dbReference type="Gene3D" id="3.10.105.10">
    <property type="entry name" value="Dipeptide-binding Protein, Domain 3"/>
    <property type="match status" value="1"/>
</dbReference>
<feature type="signal peptide" evidence="2">
    <location>
        <begin position="1"/>
        <end position="26"/>
    </location>
</feature>
<gene>
    <name evidence="4" type="ORF">ACFSJG_06975</name>
</gene>
<dbReference type="CDD" id="cd00995">
    <property type="entry name" value="PBP2_NikA_DppA_OppA_like"/>
    <property type="match status" value="1"/>
</dbReference>
<evidence type="ECO:0000256" key="1">
    <source>
        <dbReference type="ARBA" id="ARBA00022729"/>
    </source>
</evidence>
<dbReference type="Proteomes" id="UP001597286">
    <property type="component" value="Unassembled WGS sequence"/>
</dbReference>
<accession>A0ABW4P2H6</accession>
<evidence type="ECO:0000313" key="4">
    <source>
        <dbReference type="EMBL" id="MFD1811954.1"/>
    </source>
</evidence>
<name>A0ABW4P2H6_9NOCA</name>
<feature type="chain" id="PRO_5046204538" evidence="2">
    <location>
        <begin position="27"/>
        <end position="524"/>
    </location>
</feature>
<sequence>MNITRRWKATVVALTAAVTVGLTGCAANSGRALPAETPVAGGVLEYGTDVQPTAGGLDPFLASSFAAQNVLVQVYESLLTRGDDGSYQPGLAESWEQTSPVSYRFTLRPDAKFSDGTPVTSEDVVFSFNQMRGTTAPQRTMLGTLTDVVALGPLDIQFTLTAPSGTFMNVVSARSGGLIASKEWYESTPPQVRQRTAMGSGPFQLTNWQDQVVISLARNPHYWDAPRPYLDGINFRIVPDAQARMALLRQGSVDAIWLADPQLGEQAESEGFLMGANAETRALTMLVDSTTGPMANPLVRQALSKALNREQIANLATYGYGKPSLTVPVGDPAAVAPDANTPNYTYDPEGARALLAEAGVENVTIGLTYAGDAAFSQDTSTYEVMQEQLSRVGINLDLRPLPWADVMQRVMGGTYSDLIAVPMPASADPAMSFAFFLSPGIPSNKTGASGADATKLFGKLMAVAEPQARRALLAELETEVADQVLVLTPYAVTLRQEIWSPHLAGYSPDTYSFRYRLAESWMES</sequence>
<dbReference type="SUPFAM" id="SSF53850">
    <property type="entry name" value="Periplasmic binding protein-like II"/>
    <property type="match status" value="1"/>
</dbReference>
<organism evidence="4 5">
    <name type="scientific">Rhodococcus gannanensis</name>
    <dbReference type="NCBI Taxonomy" id="1960308"/>
    <lineage>
        <taxon>Bacteria</taxon>
        <taxon>Bacillati</taxon>
        <taxon>Actinomycetota</taxon>
        <taxon>Actinomycetes</taxon>
        <taxon>Mycobacteriales</taxon>
        <taxon>Nocardiaceae</taxon>
        <taxon>Rhodococcus</taxon>
    </lineage>
</organism>
<dbReference type="PROSITE" id="PS51257">
    <property type="entry name" value="PROKAR_LIPOPROTEIN"/>
    <property type="match status" value="1"/>
</dbReference>